<organism evidence="2 3">
    <name type="scientific">Pelagerythrobacter marensis</name>
    <dbReference type="NCBI Taxonomy" id="543877"/>
    <lineage>
        <taxon>Bacteria</taxon>
        <taxon>Pseudomonadati</taxon>
        <taxon>Pseudomonadota</taxon>
        <taxon>Alphaproteobacteria</taxon>
        <taxon>Sphingomonadales</taxon>
        <taxon>Erythrobacteraceae</taxon>
        <taxon>Pelagerythrobacter</taxon>
    </lineage>
</organism>
<evidence type="ECO:0000256" key="1">
    <source>
        <dbReference type="SAM" id="MobiDB-lite"/>
    </source>
</evidence>
<dbReference type="RefSeq" id="WP_338445921.1">
    <property type="nucleotide sequence ID" value="NZ_CP144918.1"/>
</dbReference>
<gene>
    <name evidence="2" type="ORF">V5F89_12300</name>
</gene>
<feature type="region of interest" description="Disordered" evidence="1">
    <location>
        <begin position="1"/>
        <end position="37"/>
    </location>
</feature>
<proteinExistence type="predicted"/>
<dbReference type="Gene3D" id="1.10.287.110">
    <property type="entry name" value="DnaJ domain"/>
    <property type="match status" value="1"/>
</dbReference>
<reference evidence="2 3" key="1">
    <citation type="submission" date="2024-02" db="EMBL/GenBank/DDBJ databases">
        <title>The whole genome sequence of five bacterial samples isolated from Abu Dhabi Sabkha-shore region.</title>
        <authorList>
            <person name="Sudalaimuthuasari N."/>
            <person name="Sarfraz B."/>
            <person name="Tuyisabe J.D."/>
            <person name="Mugisha Ntwali L.D.M."/>
            <person name="Ali A.I.A.A."/>
            <person name="Almansoori S.Z.A."/>
            <person name="Alajami H.S.A."/>
            <person name="Almeqbaali A.A.S."/>
            <person name="Kundu B."/>
            <person name="Saeed E.E."/>
            <person name="Sukumarinath V."/>
            <person name="Mishra A.K."/>
            <person name="Hazzouri K.M."/>
            <person name="Almaskari R."/>
            <person name="Sharma A.K."/>
            <person name="Amiri K.M.A."/>
        </authorList>
    </citation>
    <scope>NUCLEOTIDE SEQUENCE [LARGE SCALE GENOMIC DNA]</scope>
    <source>
        <strain evidence="3">kcgeb_sd</strain>
    </source>
</reference>
<keyword evidence="3" id="KW-1185">Reference proteome</keyword>
<dbReference type="EMBL" id="CP144918">
    <property type="protein sequence ID" value="WWA47030.1"/>
    <property type="molecule type" value="Genomic_DNA"/>
</dbReference>
<sequence>MTNATAFPLTWPLGRPRTPPQRRKSATFGRADHSGSWTSKKSLSIADARLRLQHELERLGASDIILSTNVELRLDGLPRSNRRLPDDPGAALYFRLNGRDTAMACDKWDRVADNIAAIAKHIDALRGIERWGVGSLEQAFAGFQQLPAPEQWWQVLGVKPDATLEQIDAAWRAKMAEAHPDRGGCEEVAKRLNWARAEGRKQ</sequence>
<protein>
    <submittedName>
        <fullName evidence="2">J domain-containing protein</fullName>
    </submittedName>
</protein>
<name>A0ABZ2D1W8_9SPHN</name>
<evidence type="ECO:0000313" key="3">
    <source>
        <dbReference type="Proteomes" id="UP001335183"/>
    </source>
</evidence>
<dbReference type="SUPFAM" id="SSF46565">
    <property type="entry name" value="Chaperone J-domain"/>
    <property type="match status" value="1"/>
</dbReference>
<dbReference type="Proteomes" id="UP001335183">
    <property type="component" value="Chromosome"/>
</dbReference>
<evidence type="ECO:0000313" key="2">
    <source>
        <dbReference type="EMBL" id="WWA47030.1"/>
    </source>
</evidence>
<accession>A0ABZ2D1W8</accession>
<dbReference type="InterPro" id="IPR036869">
    <property type="entry name" value="J_dom_sf"/>
</dbReference>
<dbReference type="InterPro" id="IPR001623">
    <property type="entry name" value="DnaJ_domain"/>
</dbReference>
<dbReference type="CDD" id="cd06257">
    <property type="entry name" value="DnaJ"/>
    <property type="match status" value="1"/>
</dbReference>